<proteinExistence type="predicted"/>
<name>C5M8T0_CANTT</name>
<dbReference type="GeneID" id="8298367"/>
<dbReference type="SUPFAM" id="SSF55729">
    <property type="entry name" value="Acyl-CoA N-acyltransferases (Nat)"/>
    <property type="match status" value="1"/>
</dbReference>
<evidence type="ECO:0000313" key="1">
    <source>
        <dbReference type="EMBL" id="EER33984.1"/>
    </source>
</evidence>
<dbReference type="RefSeq" id="XP_002548505.1">
    <property type="nucleotide sequence ID" value="XM_002548459.1"/>
</dbReference>
<dbReference type="InterPro" id="IPR052523">
    <property type="entry name" value="Trichothecene_AcTrans"/>
</dbReference>
<sequence>MATTTTHTSSLKLKSEAKTSPYLSTLRHLTNKDVKKAAYTLLEAFAEDSLAKMLVCHIKDPKERKICELTLYEAYLRQHIAKGIVIGQGETESGFETVSIWSHPQSEQDGLDSYNNLMEAGYGKVWNLYGEEGRKKVFYGMLPLLHDSCERIINNDSRFKNKNIYTLVYVGSNKKAQGKGNVRKLFDYMFKNYIDKEEDNIAYLESSSPVNIPIYNRFGFHVVEDIILGSKFDGAVEGQDYAIMHVMIRGSHGHDWTQDENTLASKL</sequence>
<keyword evidence="2" id="KW-1185">Reference proteome</keyword>
<dbReference type="InterPro" id="IPR016181">
    <property type="entry name" value="Acyl_CoA_acyltransferase"/>
</dbReference>
<dbReference type="PANTHER" id="PTHR42791">
    <property type="entry name" value="GNAT FAMILY ACETYLTRANSFERASE"/>
    <property type="match status" value="1"/>
</dbReference>
<dbReference type="KEGG" id="ctp:CTRG_02802"/>
<protein>
    <recommendedName>
        <fullName evidence="3">N-acetyltransferase domain-containing protein</fullName>
    </recommendedName>
</protein>
<organism evidence="1 2">
    <name type="scientific">Candida tropicalis (strain ATCC MYA-3404 / T1)</name>
    <name type="common">Yeast</name>
    <dbReference type="NCBI Taxonomy" id="294747"/>
    <lineage>
        <taxon>Eukaryota</taxon>
        <taxon>Fungi</taxon>
        <taxon>Dikarya</taxon>
        <taxon>Ascomycota</taxon>
        <taxon>Saccharomycotina</taxon>
        <taxon>Pichiomycetes</taxon>
        <taxon>Debaryomycetaceae</taxon>
        <taxon>Candida/Lodderomyces clade</taxon>
        <taxon>Candida</taxon>
    </lineage>
</organism>
<dbReference type="OrthoDB" id="410198at2759"/>
<dbReference type="eggNOG" id="ENOG502RXZ0">
    <property type="taxonomic scope" value="Eukaryota"/>
</dbReference>
<dbReference type="Gene3D" id="3.40.630.30">
    <property type="match status" value="1"/>
</dbReference>
<dbReference type="Proteomes" id="UP000002037">
    <property type="component" value="Unassembled WGS sequence"/>
</dbReference>
<reference evidence="1 2" key="1">
    <citation type="journal article" date="2009" name="Nature">
        <title>Evolution of pathogenicity and sexual reproduction in eight Candida genomes.</title>
        <authorList>
            <person name="Butler G."/>
            <person name="Rasmussen M.D."/>
            <person name="Lin M.F."/>
            <person name="Santos M.A."/>
            <person name="Sakthikumar S."/>
            <person name="Munro C.A."/>
            <person name="Rheinbay E."/>
            <person name="Grabherr M."/>
            <person name="Forche A."/>
            <person name="Reedy J.L."/>
            <person name="Agrafioti I."/>
            <person name="Arnaud M.B."/>
            <person name="Bates S."/>
            <person name="Brown A.J."/>
            <person name="Brunke S."/>
            <person name="Costanzo M.C."/>
            <person name="Fitzpatrick D.A."/>
            <person name="de Groot P.W."/>
            <person name="Harris D."/>
            <person name="Hoyer L.L."/>
            <person name="Hube B."/>
            <person name="Klis F.M."/>
            <person name="Kodira C."/>
            <person name="Lennard N."/>
            <person name="Logue M.E."/>
            <person name="Martin R."/>
            <person name="Neiman A.M."/>
            <person name="Nikolaou E."/>
            <person name="Quail M.A."/>
            <person name="Quinn J."/>
            <person name="Santos M.C."/>
            <person name="Schmitzberger F.F."/>
            <person name="Sherlock G."/>
            <person name="Shah P."/>
            <person name="Silverstein K.A."/>
            <person name="Skrzypek M.S."/>
            <person name="Soll D."/>
            <person name="Staggs R."/>
            <person name="Stansfield I."/>
            <person name="Stumpf M.P."/>
            <person name="Sudbery P.E."/>
            <person name="Srikantha T."/>
            <person name="Zeng Q."/>
            <person name="Berman J."/>
            <person name="Berriman M."/>
            <person name="Heitman J."/>
            <person name="Gow N.A."/>
            <person name="Lorenz M.C."/>
            <person name="Birren B.W."/>
            <person name="Kellis M."/>
            <person name="Cuomo C.A."/>
        </authorList>
    </citation>
    <scope>NUCLEOTIDE SEQUENCE [LARGE SCALE GENOMIC DNA]</scope>
    <source>
        <strain evidence="2">ATCC MYA-3404 / T1</strain>
    </source>
</reference>
<dbReference type="AlphaFoldDB" id="C5M8T0"/>
<dbReference type="HOGENOM" id="CLU_063930_2_0_1"/>
<dbReference type="EMBL" id="GG692397">
    <property type="protein sequence ID" value="EER33984.1"/>
    <property type="molecule type" value="Genomic_DNA"/>
</dbReference>
<dbReference type="PANTHER" id="PTHR42791:SF1">
    <property type="entry name" value="N-ACETYLTRANSFERASE DOMAIN-CONTAINING PROTEIN"/>
    <property type="match status" value="1"/>
</dbReference>
<gene>
    <name evidence="1" type="ORF">CTRG_02802</name>
</gene>
<dbReference type="VEuPathDB" id="FungiDB:CTRG_02802"/>
<evidence type="ECO:0008006" key="3">
    <source>
        <dbReference type="Google" id="ProtNLM"/>
    </source>
</evidence>
<evidence type="ECO:0000313" key="2">
    <source>
        <dbReference type="Proteomes" id="UP000002037"/>
    </source>
</evidence>
<accession>C5M8T0</accession>